<dbReference type="NCBIfam" id="NF037955">
    <property type="entry name" value="mfs"/>
    <property type="match status" value="1"/>
</dbReference>
<dbReference type="PANTHER" id="PTHR23522:SF10">
    <property type="entry name" value="3-PHENYLPROPIONIC ACID TRANSPORTER-RELATED"/>
    <property type="match status" value="1"/>
</dbReference>
<accession>A0ABW4LYN2</accession>
<evidence type="ECO:0000256" key="3">
    <source>
        <dbReference type="ARBA" id="ARBA00022475"/>
    </source>
</evidence>
<dbReference type="Pfam" id="PF12832">
    <property type="entry name" value="MFS_1_like"/>
    <property type="match status" value="1"/>
</dbReference>
<gene>
    <name evidence="10" type="ORF">ACFSE1_01965</name>
</gene>
<feature type="transmembrane region" description="Helical" evidence="8">
    <location>
        <begin position="368"/>
        <end position="387"/>
    </location>
</feature>
<keyword evidence="2" id="KW-0813">Transport</keyword>
<evidence type="ECO:0000256" key="5">
    <source>
        <dbReference type="ARBA" id="ARBA00022692"/>
    </source>
</evidence>
<keyword evidence="4" id="KW-0997">Cell inner membrane</keyword>
<feature type="transmembrane region" description="Helical" evidence="8">
    <location>
        <begin position="84"/>
        <end position="104"/>
    </location>
</feature>
<evidence type="ECO:0000256" key="1">
    <source>
        <dbReference type="ARBA" id="ARBA00004429"/>
    </source>
</evidence>
<organism evidence="10 11">
    <name type="scientific">Rhizobium helianthi</name>
    <dbReference type="NCBI Taxonomy" id="1132695"/>
    <lineage>
        <taxon>Bacteria</taxon>
        <taxon>Pseudomonadati</taxon>
        <taxon>Pseudomonadota</taxon>
        <taxon>Alphaproteobacteria</taxon>
        <taxon>Hyphomicrobiales</taxon>
        <taxon>Rhizobiaceae</taxon>
        <taxon>Rhizobium/Agrobacterium group</taxon>
        <taxon>Rhizobium</taxon>
    </lineage>
</organism>
<feature type="transmembrane region" description="Helical" evidence="8">
    <location>
        <begin position="343"/>
        <end position="362"/>
    </location>
</feature>
<evidence type="ECO:0000313" key="11">
    <source>
        <dbReference type="Proteomes" id="UP001597322"/>
    </source>
</evidence>
<dbReference type="Proteomes" id="UP001597322">
    <property type="component" value="Unassembled WGS sequence"/>
</dbReference>
<evidence type="ECO:0000256" key="2">
    <source>
        <dbReference type="ARBA" id="ARBA00022448"/>
    </source>
</evidence>
<comment type="caution">
    <text evidence="10">The sequence shown here is derived from an EMBL/GenBank/DDBJ whole genome shotgun (WGS) entry which is preliminary data.</text>
</comment>
<dbReference type="InterPro" id="IPR026032">
    <property type="entry name" value="HcaT-like"/>
</dbReference>
<evidence type="ECO:0000256" key="8">
    <source>
        <dbReference type="SAM" id="Phobius"/>
    </source>
</evidence>
<dbReference type="InterPro" id="IPR036259">
    <property type="entry name" value="MFS_trans_sf"/>
</dbReference>
<evidence type="ECO:0000256" key="7">
    <source>
        <dbReference type="ARBA" id="ARBA00023136"/>
    </source>
</evidence>
<dbReference type="EMBL" id="JBHUEQ010000003">
    <property type="protein sequence ID" value="MFD1744216.1"/>
    <property type="molecule type" value="Genomic_DNA"/>
</dbReference>
<evidence type="ECO:0000259" key="9">
    <source>
        <dbReference type="Pfam" id="PF12832"/>
    </source>
</evidence>
<evidence type="ECO:0000313" key="10">
    <source>
        <dbReference type="EMBL" id="MFD1744216.1"/>
    </source>
</evidence>
<dbReference type="SUPFAM" id="SSF103473">
    <property type="entry name" value="MFS general substrate transporter"/>
    <property type="match status" value="1"/>
</dbReference>
<feature type="transmembrane region" description="Helical" evidence="8">
    <location>
        <begin position="279"/>
        <end position="298"/>
    </location>
</feature>
<feature type="transmembrane region" description="Helical" evidence="8">
    <location>
        <begin position="216"/>
        <end position="241"/>
    </location>
</feature>
<keyword evidence="6 8" id="KW-1133">Transmembrane helix</keyword>
<keyword evidence="3" id="KW-1003">Cell membrane</keyword>
<feature type="transmembrane region" description="Helical" evidence="8">
    <location>
        <begin position="253"/>
        <end position="272"/>
    </location>
</feature>
<dbReference type="InterPro" id="IPR024989">
    <property type="entry name" value="MFS_assoc_dom"/>
</dbReference>
<feature type="transmembrane region" description="Helical" evidence="8">
    <location>
        <begin position="57"/>
        <end position="77"/>
    </location>
</feature>
<keyword evidence="11" id="KW-1185">Reference proteome</keyword>
<feature type="transmembrane region" description="Helical" evidence="8">
    <location>
        <begin position="148"/>
        <end position="166"/>
    </location>
</feature>
<keyword evidence="5 8" id="KW-0812">Transmembrane</keyword>
<evidence type="ECO:0000256" key="6">
    <source>
        <dbReference type="ARBA" id="ARBA00022989"/>
    </source>
</evidence>
<protein>
    <submittedName>
        <fullName evidence="10">MFS transporter</fullName>
    </submittedName>
</protein>
<sequence>MIAGASVAQSPQLHSPHLFAFRCAVAYAAALGVNGILLPFFPVWLKSLSMSDFEVGLILTLPIIMRVVTAPAVGLLADRLKERTHVLIVSAGIALLSAIALLWSRDFWTVLIVFGLQGAAFAPFIPILESVTVMGVRRWGHRYGSIRVWGSIGFVAITLSAGAVIARLGGGVVPLGTIIVFCFALVSAFIAPRLGPANAMPKSAMARSSLPFTSSLNLLMIGCCITQSTHGMYYAFSGIYWESVGFSGSQIGFLWSAGVLAEIVFFFAAGSLASRISPVSMILIGSSVAVLRWCLFALPLGFEASMLLQCSHAFSFAFLHFGMQQKIVEVVHESRESSVQGRFFFYNGAFLAASTFFSGAIYHALGQHAYFIMAALAFLGLLVSLHVQRSGWKV</sequence>
<proteinExistence type="predicted"/>
<keyword evidence="7 8" id="KW-0472">Membrane</keyword>
<evidence type="ECO:0000256" key="4">
    <source>
        <dbReference type="ARBA" id="ARBA00022519"/>
    </source>
</evidence>
<dbReference type="Gene3D" id="1.20.1250.20">
    <property type="entry name" value="MFS general substrate transporter like domains"/>
    <property type="match status" value="2"/>
</dbReference>
<feature type="transmembrane region" description="Helical" evidence="8">
    <location>
        <begin position="304"/>
        <end position="322"/>
    </location>
</feature>
<dbReference type="PANTHER" id="PTHR23522">
    <property type="entry name" value="BLL5896 PROTEIN"/>
    <property type="match status" value="1"/>
</dbReference>
<feature type="transmembrane region" description="Helical" evidence="8">
    <location>
        <begin position="19"/>
        <end position="45"/>
    </location>
</feature>
<feature type="transmembrane region" description="Helical" evidence="8">
    <location>
        <begin position="172"/>
        <end position="195"/>
    </location>
</feature>
<comment type="subcellular location">
    <subcellularLocation>
        <location evidence="1">Cell inner membrane</location>
        <topology evidence="1">Multi-pass membrane protein</topology>
    </subcellularLocation>
</comment>
<name>A0ABW4LYN2_9HYPH</name>
<reference evidence="11" key="1">
    <citation type="journal article" date="2019" name="Int. J. Syst. Evol. Microbiol.">
        <title>The Global Catalogue of Microorganisms (GCM) 10K type strain sequencing project: providing services to taxonomists for standard genome sequencing and annotation.</title>
        <authorList>
            <consortium name="The Broad Institute Genomics Platform"/>
            <consortium name="The Broad Institute Genome Sequencing Center for Infectious Disease"/>
            <person name="Wu L."/>
            <person name="Ma J."/>
        </authorList>
    </citation>
    <scope>NUCLEOTIDE SEQUENCE [LARGE SCALE GENOMIC DNA]</scope>
    <source>
        <strain evidence="11">CG52</strain>
    </source>
</reference>
<feature type="transmembrane region" description="Helical" evidence="8">
    <location>
        <begin position="110"/>
        <end position="136"/>
    </location>
</feature>
<feature type="domain" description="Major facilitator superfamily associated" evidence="9">
    <location>
        <begin position="32"/>
        <end position="372"/>
    </location>
</feature>
<dbReference type="PIRSF" id="PIRSF004925">
    <property type="entry name" value="HcaT"/>
    <property type="match status" value="1"/>
</dbReference>